<keyword evidence="22" id="KW-1185">Reference proteome</keyword>
<keyword evidence="11" id="KW-0547">Nucleotide-binding</keyword>
<evidence type="ECO:0000313" key="22">
    <source>
        <dbReference type="Proteomes" id="UP000007030"/>
    </source>
</evidence>
<evidence type="ECO:0000256" key="14">
    <source>
        <dbReference type="ARBA" id="ARBA00023004"/>
    </source>
</evidence>
<evidence type="ECO:0000256" key="8">
    <source>
        <dbReference type="ARBA" id="ARBA00022553"/>
    </source>
</evidence>
<comment type="function">
    <text evidence="17">Member of the two-component regulatory system NreB/NreC involved in the control of dissimilatory nitrate/nitrite reduction in response to oxygen. NreB functions as a direct oxygen sensor histidine kinase which is autophosphorylated, in the absence of oxygen, probably at the conserved histidine residue, and transfers its phosphate group probably to a conserved aspartate residue of NreC. NreB/NreC activates the expression of the nitrate (narGHJI) and nitrite (nir) reductase operons, as well as the putative nitrate transporter gene narT.</text>
</comment>
<dbReference type="GO" id="GO:0051539">
    <property type="term" value="F:4 iron, 4 sulfur cluster binding"/>
    <property type="evidence" value="ECO:0007669"/>
    <property type="project" value="UniProtKB-KW"/>
</dbReference>
<proteinExistence type="predicted"/>
<accession>F2NQ08</accession>
<dbReference type="GO" id="GO:0016020">
    <property type="term" value="C:membrane"/>
    <property type="evidence" value="ECO:0007669"/>
    <property type="project" value="InterPro"/>
</dbReference>
<gene>
    <name evidence="21" type="ordered locus">Marky_0355</name>
</gene>
<dbReference type="PROSITE" id="PS50109">
    <property type="entry name" value="HIS_KIN"/>
    <property type="match status" value="1"/>
</dbReference>
<dbReference type="InterPro" id="IPR003594">
    <property type="entry name" value="HATPase_dom"/>
</dbReference>
<keyword evidence="13" id="KW-0067">ATP-binding</keyword>
<dbReference type="InterPro" id="IPR004358">
    <property type="entry name" value="Sig_transdc_His_kin-like_C"/>
</dbReference>
<reference evidence="21 22" key="1">
    <citation type="journal article" date="2012" name="Stand. Genomic Sci.">
        <title>Complete genome sequence of the aerobic, heterotroph Marinithermus hydrothermalis type strain (T1(T)) from a deep-sea hydrothermal vent chimney.</title>
        <authorList>
            <person name="Copeland A."/>
            <person name="Gu W."/>
            <person name="Yasawong M."/>
            <person name="Lapidus A."/>
            <person name="Lucas S."/>
            <person name="Deshpande S."/>
            <person name="Pagani I."/>
            <person name="Tapia R."/>
            <person name="Cheng J.F."/>
            <person name="Goodwin L.A."/>
            <person name="Pitluck S."/>
            <person name="Liolios K."/>
            <person name="Ivanova N."/>
            <person name="Mavromatis K."/>
            <person name="Mikhailova N."/>
            <person name="Pati A."/>
            <person name="Chen A."/>
            <person name="Palaniappan K."/>
            <person name="Land M."/>
            <person name="Pan C."/>
            <person name="Brambilla E.M."/>
            <person name="Rohde M."/>
            <person name="Tindall B.J."/>
            <person name="Sikorski J."/>
            <person name="Goker M."/>
            <person name="Detter J.C."/>
            <person name="Bristow J."/>
            <person name="Eisen J.A."/>
            <person name="Markowitz V."/>
            <person name="Hugenholtz P."/>
            <person name="Kyrpides N.C."/>
            <person name="Klenk H.P."/>
            <person name="Woyke T."/>
        </authorList>
    </citation>
    <scope>NUCLEOTIDE SEQUENCE [LARGE SCALE GENOMIC DNA]</scope>
    <source>
        <strain evidence="22">DSM 14884 / JCM 11576 / T1</strain>
    </source>
</reference>
<evidence type="ECO:0000256" key="5">
    <source>
        <dbReference type="ARBA" id="ARBA00017322"/>
    </source>
</evidence>
<evidence type="ECO:0000256" key="17">
    <source>
        <dbReference type="ARBA" id="ARBA00024827"/>
    </source>
</evidence>
<dbReference type="PANTHER" id="PTHR24421">
    <property type="entry name" value="NITRATE/NITRITE SENSOR PROTEIN NARX-RELATED"/>
    <property type="match status" value="1"/>
</dbReference>
<dbReference type="InterPro" id="IPR011712">
    <property type="entry name" value="Sig_transdc_His_kin_sub3_dim/P"/>
</dbReference>
<evidence type="ECO:0000256" key="9">
    <source>
        <dbReference type="ARBA" id="ARBA00022679"/>
    </source>
</evidence>
<feature type="region of interest" description="Disordered" evidence="19">
    <location>
        <begin position="1"/>
        <end position="20"/>
    </location>
</feature>
<dbReference type="GO" id="GO:0000155">
    <property type="term" value="F:phosphorelay sensor kinase activity"/>
    <property type="evidence" value="ECO:0007669"/>
    <property type="project" value="InterPro"/>
</dbReference>
<evidence type="ECO:0000256" key="4">
    <source>
        <dbReference type="ARBA" id="ARBA00012438"/>
    </source>
</evidence>
<dbReference type="eggNOG" id="COG4585">
    <property type="taxonomic scope" value="Bacteria"/>
</dbReference>
<dbReference type="CDD" id="cd16917">
    <property type="entry name" value="HATPase_UhpB-NarQ-NarX-like"/>
    <property type="match status" value="1"/>
</dbReference>
<dbReference type="SUPFAM" id="SSF55874">
    <property type="entry name" value="ATPase domain of HSP90 chaperone/DNA topoisomerase II/histidine kinase"/>
    <property type="match status" value="1"/>
</dbReference>
<organism evidence="21 22">
    <name type="scientific">Marinithermus hydrothermalis (strain DSM 14884 / JCM 11576 / T1)</name>
    <dbReference type="NCBI Taxonomy" id="869210"/>
    <lineage>
        <taxon>Bacteria</taxon>
        <taxon>Thermotogati</taxon>
        <taxon>Deinococcota</taxon>
        <taxon>Deinococci</taxon>
        <taxon>Thermales</taxon>
        <taxon>Thermaceae</taxon>
        <taxon>Marinithermus</taxon>
    </lineage>
</organism>
<dbReference type="STRING" id="869210.Marky_0355"/>
<evidence type="ECO:0000256" key="6">
    <source>
        <dbReference type="ARBA" id="ARBA00022485"/>
    </source>
</evidence>
<comment type="subcellular location">
    <subcellularLocation>
        <location evidence="3">Cytoplasm</location>
    </subcellularLocation>
</comment>
<keyword evidence="8" id="KW-0597">Phosphoprotein</keyword>
<evidence type="ECO:0000259" key="20">
    <source>
        <dbReference type="PROSITE" id="PS50109"/>
    </source>
</evidence>
<dbReference type="PANTHER" id="PTHR24421:SF10">
    <property type="entry name" value="NITRATE_NITRITE SENSOR PROTEIN NARQ"/>
    <property type="match status" value="1"/>
</dbReference>
<keyword evidence="14" id="KW-0408">Iron</keyword>
<feature type="domain" description="Histidine kinase" evidence="20">
    <location>
        <begin position="279"/>
        <end position="367"/>
    </location>
</feature>
<sequence>MCRVAEGEHARPWPRTEAEQRTRELETLQRLAQATLRSLEPREVLQSALATLVHTGWFRCGEAFITGTAGLDTVAVGTCPYTDLKACALRPALLEWVREALEAKEVRQVQGWQIVPIDAEAAIAVSGGQVSRPFLNTVVECIRAAFERARLYTALKEKEAQRARLFKALLNAQEEERTRISRDLHDQVGQALTGIILGLEAALADPNPARLEGLKELAGMTLADVRRIALDLRPSVLDELGLEAALKRYTREVGERYGLEVELVARLPLRLPPEMETVLYRVAQEALTNVVRHARAQRVSVVLTAHRDAVQLVVEDDGVGFDPRRVASTRLGLAGMRERVELLGGQFRLESAPGAGTTVYARLPLKPGGRA</sequence>
<keyword evidence="16" id="KW-0411">Iron-sulfur</keyword>
<dbReference type="InterPro" id="IPR050482">
    <property type="entry name" value="Sensor_HK_TwoCompSys"/>
</dbReference>
<evidence type="ECO:0000256" key="12">
    <source>
        <dbReference type="ARBA" id="ARBA00022777"/>
    </source>
</evidence>
<dbReference type="AlphaFoldDB" id="F2NQ08"/>
<dbReference type="PRINTS" id="PR00344">
    <property type="entry name" value="BCTRLSENSOR"/>
</dbReference>
<protein>
    <recommendedName>
        <fullName evidence="5">Oxygen sensor histidine kinase NreB</fullName>
        <ecNumber evidence="4">2.7.13.3</ecNumber>
    </recommendedName>
    <alternativeName>
        <fullName evidence="18">Nitrogen regulation protein B</fullName>
    </alternativeName>
</protein>
<dbReference type="HOGENOM" id="CLU_000445_20_12_0"/>
<dbReference type="InterPro" id="IPR036890">
    <property type="entry name" value="HATPase_C_sf"/>
</dbReference>
<dbReference type="Pfam" id="PF07730">
    <property type="entry name" value="HisKA_3"/>
    <property type="match status" value="1"/>
</dbReference>
<dbReference type="Pfam" id="PF02518">
    <property type="entry name" value="HATPase_c"/>
    <property type="match status" value="1"/>
</dbReference>
<keyword evidence="10" id="KW-0479">Metal-binding</keyword>
<dbReference type="EMBL" id="CP002630">
    <property type="protein sequence ID" value="AEB11109.1"/>
    <property type="molecule type" value="Genomic_DNA"/>
</dbReference>
<comment type="catalytic activity">
    <reaction evidence="1">
        <text>ATP + protein L-histidine = ADP + protein N-phospho-L-histidine.</text>
        <dbReference type="EC" id="2.7.13.3"/>
    </reaction>
</comment>
<evidence type="ECO:0000256" key="2">
    <source>
        <dbReference type="ARBA" id="ARBA00001966"/>
    </source>
</evidence>
<dbReference type="GO" id="GO:0046872">
    <property type="term" value="F:metal ion binding"/>
    <property type="evidence" value="ECO:0007669"/>
    <property type="project" value="UniProtKB-KW"/>
</dbReference>
<dbReference type="Gene3D" id="1.20.5.1930">
    <property type="match status" value="1"/>
</dbReference>
<dbReference type="GO" id="GO:0005737">
    <property type="term" value="C:cytoplasm"/>
    <property type="evidence" value="ECO:0007669"/>
    <property type="project" value="UniProtKB-SubCell"/>
</dbReference>
<keyword evidence="7" id="KW-0963">Cytoplasm</keyword>
<dbReference type="InterPro" id="IPR005467">
    <property type="entry name" value="His_kinase_dom"/>
</dbReference>
<dbReference type="Gene3D" id="3.30.565.10">
    <property type="entry name" value="Histidine kinase-like ATPase, C-terminal domain"/>
    <property type="match status" value="1"/>
</dbReference>
<evidence type="ECO:0000256" key="10">
    <source>
        <dbReference type="ARBA" id="ARBA00022723"/>
    </source>
</evidence>
<evidence type="ECO:0000256" key="15">
    <source>
        <dbReference type="ARBA" id="ARBA00023012"/>
    </source>
</evidence>
<comment type="cofactor">
    <cofactor evidence="2">
        <name>[4Fe-4S] cluster</name>
        <dbReference type="ChEBI" id="CHEBI:49883"/>
    </cofactor>
</comment>
<dbReference type="KEGG" id="mhd:Marky_0355"/>
<evidence type="ECO:0000256" key="16">
    <source>
        <dbReference type="ARBA" id="ARBA00023014"/>
    </source>
</evidence>
<keyword evidence="6" id="KW-0004">4Fe-4S</keyword>
<keyword evidence="12 21" id="KW-0418">Kinase</keyword>
<dbReference type="GO" id="GO:0005524">
    <property type="term" value="F:ATP binding"/>
    <property type="evidence" value="ECO:0007669"/>
    <property type="project" value="UniProtKB-KW"/>
</dbReference>
<name>F2NQ08_MARHT</name>
<evidence type="ECO:0000256" key="1">
    <source>
        <dbReference type="ARBA" id="ARBA00000085"/>
    </source>
</evidence>
<dbReference type="Proteomes" id="UP000007030">
    <property type="component" value="Chromosome"/>
</dbReference>
<keyword evidence="9" id="KW-0808">Transferase</keyword>
<evidence type="ECO:0000256" key="11">
    <source>
        <dbReference type="ARBA" id="ARBA00022741"/>
    </source>
</evidence>
<evidence type="ECO:0000256" key="18">
    <source>
        <dbReference type="ARBA" id="ARBA00030800"/>
    </source>
</evidence>
<dbReference type="GO" id="GO:0046983">
    <property type="term" value="F:protein dimerization activity"/>
    <property type="evidence" value="ECO:0007669"/>
    <property type="project" value="InterPro"/>
</dbReference>
<keyword evidence="15" id="KW-0902">Two-component regulatory system</keyword>
<evidence type="ECO:0000313" key="21">
    <source>
        <dbReference type="EMBL" id="AEB11109.1"/>
    </source>
</evidence>
<evidence type="ECO:0000256" key="13">
    <source>
        <dbReference type="ARBA" id="ARBA00022840"/>
    </source>
</evidence>
<dbReference type="SMART" id="SM00387">
    <property type="entry name" value="HATPase_c"/>
    <property type="match status" value="1"/>
</dbReference>
<evidence type="ECO:0000256" key="3">
    <source>
        <dbReference type="ARBA" id="ARBA00004496"/>
    </source>
</evidence>
<evidence type="ECO:0000256" key="19">
    <source>
        <dbReference type="SAM" id="MobiDB-lite"/>
    </source>
</evidence>
<evidence type="ECO:0000256" key="7">
    <source>
        <dbReference type="ARBA" id="ARBA00022490"/>
    </source>
</evidence>
<dbReference type="EC" id="2.7.13.3" evidence="4"/>